<dbReference type="RefSeq" id="WP_151141376.1">
    <property type="nucleotide sequence ID" value="NZ_WAGX01000003.1"/>
</dbReference>
<dbReference type="GO" id="GO:0070273">
    <property type="term" value="F:phosphatidylinositol-4-phosphate binding"/>
    <property type="evidence" value="ECO:0007669"/>
    <property type="project" value="InterPro"/>
</dbReference>
<dbReference type="EMBL" id="WAGX01000003">
    <property type="protein sequence ID" value="KAB1440660.1"/>
    <property type="molecule type" value="Genomic_DNA"/>
</dbReference>
<keyword evidence="2" id="KW-0333">Golgi apparatus</keyword>
<reference evidence="5 6" key="1">
    <citation type="submission" date="2019-09" db="EMBL/GenBank/DDBJ databases">
        <authorList>
            <person name="Valk L.C."/>
        </authorList>
    </citation>
    <scope>NUCLEOTIDE SEQUENCE [LARGE SCALE GENOMIC DNA]</scope>
    <source>
        <strain evidence="5">GalUA</strain>
    </source>
</reference>
<evidence type="ECO:0000256" key="2">
    <source>
        <dbReference type="ARBA" id="ARBA00023034"/>
    </source>
</evidence>
<evidence type="ECO:0008006" key="7">
    <source>
        <dbReference type="Google" id="ProtNLM"/>
    </source>
</evidence>
<dbReference type="OrthoDB" id="2314846at2"/>
<evidence type="ECO:0000256" key="3">
    <source>
        <dbReference type="ARBA" id="ARBA00023121"/>
    </source>
</evidence>
<dbReference type="Gene3D" id="1.10.3630.10">
    <property type="entry name" value="yeast vps74-n-term truncation variant domain like"/>
    <property type="match status" value="1"/>
</dbReference>
<keyword evidence="3" id="KW-0446">Lipid-binding</keyword>
<comment type="caution">
    <text evidence="5">The sequence shown here is derived from an EMBL/GenBank/DDBJ whole genome shotgun (WGS) entry which is preliminary data.</text>
</comment>
<keyword evidence="6" id="KW-1185">Reference proteome</keyword>
<evidence type="ECO:0000256" key="4">
    <source>
        <dbReference type="ARBA" id="ARBA00023136"/>
    </source>
</evidence>
<proteinExistence type="predicted"/>
<dbReference type="GO" id="GO:0005737">
    <property type="term" value="C:cytoplasm"/>
    <property type="evidence" value="ECO:0007669"/>
    <property type="project" value="UniProtKB-ARBA"/>
</dbReference>
<dbReference type="Pfam" id="PF05719">
    <property type="entry name" value="GPP34"/>
    <property type="match status" value="1"/>
</dbReference>
<reference evidence="5 6" key="2">
    <citation type="submission" date="2020-02" db="EMBL/GenBank/DDBJ databases">
        <title>Candidatus Galacturonibacter soehngenii shows hetero-acetogenic catabolism of galacturonic acid but lacks a canonical carbon monoxide dehydrogenase/acetyl-CoA synthase complex.</title>
        <authorList>
            <person name="Diender M."/>
            <person name="Stouten G.R."/>
            <person name="Petersen J.F."/>
            <person name="Nielsen P.H."/>
            <person name="Dueholm M.S."/>
            <person name="Pronk J.T."/>
            <person name="Van Loosdrecht M.C.M."/>
        </authorList>
    </citation>
    <scope>NUCLEOTIDE SEQUENCE [LARGE SCALE GENOMIC DNA]</scope>
    <source>
        <strain evidence="5">GalUA</strain>
    </source>
</reference>
<evidence type="ECO:0000256" key="1">
    <source>
        <dbReference type="ARBA" id="ARBA00004255"/>
    </source>
</evidence>
<organism evidence="5 6">
    <name type="scientific">Candidatus Galacturonatibacter soehngenii</name>
    <dbReference type="NCBI Taxonomy" id="2307010"/>
    <lineage>
        <taxon>Bacteria</taxon>
        <taxon>Bacillati</taxon>
        <taxon>Bacillota</taxon>
        <taxon>Clostridia</taxon>
        <taxon>Lachnospirales</taxon>
        <taxon>Lachnospiraceae</taxon>
        <taxon>Candidatus Galacturonatibacter</taxon>
    </lineage>
</organism>
<accession>A0A7V7QNM6</accession>
<comment type="subcellular location">
    <subcellularLocation>
        <location evidence="1">Golgi apparatus membrane</location>
        <topology evidence="1">Peripheral membrane protein</topology>
        <orientation evidence="1">Cytoplasmic side</orientation>
    </subcellularLocation>
</comment>
<sequence length="216" mass="24323">MSDLSYTQEFLLCILKPQGTIPTFYSTQISTCLVAGGILELLNLNVISINDKKKIVVNNGTTLEKEYLRPLYQVICNSKKKDVKDIVSRYIFGTGKLLNEYIKSLSIPMVKENLISLETGGVFKTKTLYIPNEESVLRVVEKIRAEFLEGGPVSNETIILGALLYKSSAIKRYFSQYESDILKNRLNEVKKSKEGSFIKEMVDYIEALISVIGFIG</sequence>
<dbReference type="GO" id="GO:0012505">
    <property type="term" value="C:endomembrane system"/>
    <property type="evidence" value="ECO:0007669"/>
    <property type="project" value="UniProtKB-ARBA"/>
</dbReference>
<protein>
    <recommendedName>
        <fullName evidence="7">GPP34 family phosphoprotein</fullName>
    </recommendedName>
</protein>
<dbReference type="AlphaFoldDB" id="A0A7V7QNM6"/>
<dbReference type="Proteomes" id="UP000461768">
    <property type="component" value="Unassembled WGS sequence"/>
</dbReference>
<gene>
    <name evidence="5" type="ORF">F7O84_02200</name>
</gene>
<keyword evidence="4" id="KW-0472">Membrane</keyword>
<dbReference type="InterPro" id="IPR038261">
    <property type="entry name" value="GPP34-like_sf"/>
</dbReference>
<evidence type="ECO:0000313" key="5">
    <source>
        <dbReference type="EMBL" id="KAB1440660.1"/>
    </source>
</evidence>
<dbReference type="InterPro" id="IPR008628">
    <property type="entry name" value="GPP34-like"/>
</dbReference>
<name>A0A7V7QNM6_9FIRM</name>
<evidence type="ECO:0000313" key="6">
    <source>
        <dbReference type="Proteomes" id="UP000461768"/>
    </source>
</evidence>